<name>A0A835ACK1_9POAL</name>
<sequence length="157" mass="16367">MDIGGVGKTKAKKTVCVTGAGGFIASWLVQLLLSRGDYVVHGTVRDPSDPKNAHLMALDGAGERLRLFKADLLDYASVAAAVAGCQGVFHVASPVPAVNPINPDVLTPSQKIHAILVQGNLTSATYVQVEILAPAVAGTKNVLRVNYAADARRVVVV</sequence>
<dbReference type="InterPro" id="IPR050425">
    <property type="entry name" value="NAD(P)_dehydrat-like"/>
</dbReference>
<dbReference type="InterPro" id="IPR036291">
    <property type="entry name" value="NAD(P)-bd_dom_sf"/>
</dbReference>
<feature type="domain" description="NAD-dependent epimerase/dehydratase" evidence="2">
    <location>
        <begin position="15"/>
        <end position="98"/>
    </location>
</feature>
<protein>
    <recommendedName>
        <fullName evidence="2">NAD-dependent epimerase/dehydratase domain-containing protein</fullName>
    </recommendedName>
</protein>
<reference evidence="3" key="1">
    <citation type="submission" date="2020-07" db="EMBL/GenBank/DDBJ databases">
        <title>Genome sequence and genetic diversity analysis of an under-domesticated orphan crop, white fonio (Digitaria exilis).</title>
        <authorList>
            <person name="Bennetzen J.L."/>
            <person name="Chen S."/>
            <person name="Ma X."/>
            <person name="Wang X."/>
            <person name="Yssel A.E.J."/>
            <person name="Chaluvadi S.R."/>
            <person name="Johnson M."/>
            <person name="Gangashetty P."/>
            <person name="Hamidou F."/>
            <person name="Sanogo M.D."/>
            <person name="Zwaenepoel A."/>
            <person name="Wallace J."/>
            <person name="Van De Peer Y."/>
            <person name="Van Deynze A."/>
        </authorList>
    </citation>
    <scope>NUCLEOTIDE SEQUENCE</scope>
    <source>
        <tissue evidence="3">Leaves</tissue>
    </source>
</reference>
<dbReference type="SUPFAM" id="SSF51735">
    <property type="entry name" value="NAD(P)-binding Rossmann-fold domains"/>
    <property type="match status" value="1"/>
</dbReference>
<keyword evidence="1" id="KW-0560">Oxidoreductase</keyword>
<dbReference type="Gene3D" id="3.40.50.720">
    <property type="entry name" value="NAD(P)-binding Rossmann-like Domain"/>
    <property type="match status" value="1"/>
</dbReference>
<proteinExistence type="predicted"/>
<dbReference type="Proteomes" id="UP000636709">
    <property type="component" value="Unassembled WGS sequence"/>
</dbReference>
<dbReference type="OrthoDB" id="2735536at2759"/>
<organism evidence="3 4">
    <name type="scientific">Digitaria exilis</name>
    <dbReference type="NCBI Taxonomy" id="1010633"/>
    <lineage>
        <taxon>Eukaryota</taxon>
        <taxon>Viridiplantae</taxon>
        <taxon>Streptophyta</taxon>
        <taxon>Embryophyta</taxon>
        <taxon>Tracheophyta</taxon>
        <taxon>Spermatophyta</taxon>
        <taxon>Magnoliopsida</taxon>
        <taxon>Liliopsida</taxon>
        <taxon>Poales</taxon>
        <taxon>Poaceae</taxon>
        <taxon>PACMAD clade</taxon>
        <taxon>Panicoideae</taxon>
        <taxon>Panicodae</taxon>
        <taxon>Paniceae</taxon>
        <taxon>Anthephorinae</taxon>
        <taxon>Digitaria</taxon>
    </lineage>
</organism>
<dbReference type="PANTHER" id="PTHR10366">
    <property type="entry name" value="NAD DEPENDENT EPIMERASE/DEHYDRATASE"/>
    <property type="match status" value="1"/>
</dbReference>
<dbReference type="PANTHER" id="PTHR10366:SF838">
    <property type="entry name" value="NAD-DEPENDENT EPIMERASE_DEHYDRATASE DOMAIN-CONTAINING PROTEIN"/>
    <property type="match status" value="1"/>
</dbReference>
<evidence type="ECO:0000259" key="2">
    <source>
        <dbReference type="Pfam" id="PF01370"/>
    </source>
</evidence>
<accession>A0A835ACK1</accession>
<comment type="caution">
    <text evidence="3">The sequence shown here is derived from an EMBL/GenBank/DDBJ whole genome shotgun (WGS) entry which is preliminary data.</text>
</comment>
<dbReference type="AlphaFoldDB" id="A0A835ACK1"/>
<dbReference type="InterPro" id="IPR001509">
    <property type="entry name" value="Epimerase_deHydtase"/>
</dbReference>
<dbReference type="GO" id="GO:0016616">
    <property type="term" value="F:oxidoreductase activity, acting on the CH-OH group of donors, NAD or NADP as acceptor"/>
    <property type="evidence" value="ECO:0007669"/>
    <property type="project" value="TreeGrafter"/>
</dbReference>
<gene>
    <name evidence="3" type="ORF">HU200_058899</name>
</gene>
<evidence type="ECO:0000313" key="4">
    <source>
        <dbReference type="Proteomes" id="UP000636709"/>
    </source>
</evidence>
<evidence type="ECO:0000313" key="3">
    <source>
        <dbReference type="EMBL" id="KAF8658448.1"/>
    </source>
</evidence>
<dbReference type="FunFam" id="3.40.50.720:FF:001049">
    <property type="entry name" value="NAD(P)-binding Rossmann-fold superfamily protein"/>
    <property type="match status" value="1"/>
</dbReference>
<evidence type="ECO:0000256" key="1">
    <source>
        <dbReference type="ARBA" id="ARBA00023002"/>
    </source>
</evidence>
<dbReference type="EMBL" id="JACEFO010002479">
    <property type="protein sequence ID" value="KAF8658448.1"/>
    <property type="molecule type" value="Genomic_DNA"/>
</dbReference>
<dbReference type="Pfam" id="PF01370">
    <property type="entry name" value="Epimerase"/>
    <property type="match status" value="1"/>
</dbReference>
<keyword evidence="4" id="KW-1185">Reference proteome</keyword>